<evidence type="ECO:0000313" key="9">
    <source>
        <dbReference type="EMBL" id="KHN96598.1"/>
    </source>
</evidence>
<feature type="region of interest" description="Disordered" evidence="6">
    <location>
        <begin position="331"/>
        <end position="354"/>
    </location>
</feature>
<keyword evidence="2 7" id="KW-0812">Transmembrane</keyword>
<dbReference type="Pfam" id="PF20684">
    <property type="entry name" value="Fung_rhodopsin"/>
    <property type="match status" value="1"/>
</dbReference>
<sequence length="381" mass="41781">MSLSSFTAEAWTEYALGLCILVARILCRVNVVGRRWDGDDYFAVLAAILWTAELCTLQLIEMHGSLKDVKHRVVLKLSEEEKSSIVFGAKCAVATWCIYVSLIWTLKACMLFLYGRLTLDLKQRQLVKTTAVVCAAAYVATIAVVWLHCTPIRKKWQIHPYPGDACAKGTPVHYTLVVTNVSTDLMIMAIPLPLLWKVQMPRLRKLLCGVWLCTGGFIMLAAIVRFILCIKHATSTDLTTVWSLRETFVGLIAANIPILGPWMVRAARHLPVARSRDGSKGSDARGALGPPPGGHKLSRLERQAKENRIRRGLGWATIDTGSREPIVKAEAESHLRSPLGSGLSGSTANGTASSEHCTLEMPKLEVPSCDGSCVNDMECGE</sequence>
<dbReference type="Proteomes" id="UP000030816">
    <property type="component" value="Unassembled WGS sequence"/>
</dbReference>
<protein>
    <recommendedName>
        <fullName evidence="8">Rhodopsin domain-containing protein</fullName>
    </recommendedName>
</protein>
<dbReference type="OrthoDB" id="4329349at2759"/>
<gene>
    <name evidence="9" type="ORF">MAM_05541</name>
</gene>
<feature type="transmembrane region" description="Helical" evidence="7">
    <location>
        <begin position="93"/>
        <end position="114"/>
    </location>
</feature>
<feature type="transmembrane region" description="Helical" evidence="7">
    <location>
        <begin position="126"/>
        <end position="147"/>
    </location>
</feature>
<feature type="transmembrane region" description="Helical" evidence="7">
    <location>
        <begin position="206"/>
        <end position="228"/>
    </location>
</feature>
<dbReference type="AlphaFoldDB" id="A0A0B2WRF3"/>
<feature type="transmembrane region" description="Helical" evidence="7">
    <location>
        <begin position="248"/>
        <end position="267"/>
    </location>
</feature>
<accession>A0A0B2WRF3</accession>
<keyword evidence="3 7" id="KW-1133">Transmembrane helix</keyword>
<dbReference type="STRING" id="1081103.A0A0B2WRF3"/>
<organism evidence="9 10">
    <name type="scientific">Metarhizium album (strain ARSEF 1941)</name>
    <dbReference type="NCBI Taxonomy" id="1081103"/>
    <lineage>
        <taxon>Eukaryota</taxon>
        <taxon>Fungi</taxon>
        <taxon>Dikarya</taxon>
        <taxon>Ascomycota</taxon>
        <taxon>Pezizomycotina</taxon>
        <taxon>Sordariomycetes</taxon>
        <taxon>Hypocreomycetidae</taxon>
        <taxon>Hypocreales</taxon>
        <taxon>Clavicipitaceae</taxon>
        <taxon>Metarhizium</taxon>
    </lineage>
</organism>
<evidence type="ECO:0000256" key="6">
    <source>
        <dbReference type="SAM" id="MobiDB-lite"/>
    </source>
</evidence>
<dbReference type="RefSeq" id="XP_040677664.1">
    <property type="nucleotide sequence ID" value="XM_040824339.1"/>
</dbReference>
<feature type="domain" description="Rhodopsin" evidence="8">
    <location>
        <begin position="23"/>
        <end position="263"/>
    </location>
</feature>
<dbReference type="PANTHER" id="PTHR33048">
    <property type="entry name" value="PTH11-LIKE INTEGRAL MEMBRANE PROTEIN (AFU_ORTHOLOGUE AFUA_5G11245)"/>
    <property type="match status" value="1"/>
</dbReference>
<comment type="similarity">
    <text evidence="5">Belongs to the SAT4 family.</text>
</comment>
<dbReference type="PANTHER" id="PTHR33048:SF2">
    <property type="entry name" value="SRPK"/>
    <property type="match status" value="1"/>
</dbReference>
<keyword evidence="10" id="KW-1185">Reference proteome</keyword>
<feature type="compositionally biased region" description="Basic and acidic residues" evidence="6">
    <location>
        <begin position="274"/>
        <end position="283"/>
    </location>
</feature>
<evidence type="ECO:0000256" key="1">
    <source>
        <dbReference type="ARBA" id="ARBA00004141"/>
    </source>
</evidence>
<feature type="transmembrane region" description="Helical" evidence="7">
    <location>
        <begin position="41"/>
        <end position="60"/>
    </location>
</feature>
<evidence type="ECO:0000256" key="2">
    <source>
        <dbReference type="ARBA" id="ARBA00022692"/>
    </source>
</evidence>
<evidence type="ECO:0000256" key="5">
    <source>
        <dbReference type="ARBA" id="ARBA00038359"/>
    </source>
</evidence>
<proteinExistence type="inferred from homology"/>
<dbReference type="InterPro" id="IPR049326">
    <property type="entry name" value="Rhodopsin_dom_fungi"/>
</dbReference>
<feature type="compositionally biased region" description="Low complexity" evidence="6">
    <location>
        <begin position="336"/>
        <end position="346"/>
    </location>
</feature>
<feature type="transmembrane region" description="Helical" evidence="7">
    <location>
        <begin position="12"/>
        <end position="29"/>
    </location>
</feature>
<evidence type="ECO:0000256" key="4">
    <source>
        <dbReference type="ARBA" id="ARBA00023136"/>
    </source>
</evidence>
<dbReference type="HOGENOM" id="CLU_019101_0_0_1"/>
<comment type="caution">
    <text evidence="9">The sequence shown here is derived from an EMBL/GenBank/DDBJ whole genome shotgun (WGS) entry which is preliminary data.</text>
</comment>
<reference evidence="9 10" key="1">
    <citation type="journal article" date="2014" name="Proc. Natl. Acad. Sci. U.S.A.">
        <title>Trajectory and genomic determinants of fungal-pathogen speciation and host adaptation.</title>
        <authorList>
            <person name="Hu X."/>
            <person name="Xiao G."/>
            <person name="Zheng P."/>
            <person name="Shang Y."/>
            <person name="Su Y."/>
            <person name="Zhang X."/>
            <person name="Liu X."/>
            <person name="Zhan S."/>
            <person name="St Leger R.J."/>
            <person name="Wang C."/>
        </authorList>
    </citation>
    <scope>NUCLEOTIDE SEQUENCE [LARGE SCALE GENOMIC DNA]</scope>
    <source>
        <strain evidence="9 10">ARSEF 1941</strain>
    </source>
</reference>
<evidence type="ECO:0000259" key="8">
    <source>
        <dbReference type="Pfam" id="PF20684"/>
    </source>
</evidence>
<evidence type="ECO:0000313" key="10">
    <source>
        <dbReference type="Proteomes" id="UP000030816"/>
    </source>
</evidence>
<dbReference type="GO" id="GO:0016020">
    <property type="term" value="C:membrane"/>
    <property type="evidence" value="ECO:0007669"/>
    <property type="project" value="UniProtKB-SubCell"/>
</dbReference>
<dbReference type="GeneID" id="63739996"/>
<comment type="subcellular location">
    <subcellularLocation>
        <location evidence="1">Membrane</location>
        <topology evidence="1">Multi-pass membrane protein</topology>
    </subcellularLocation>
</comment>
<evidence type="ECO:0000256" key="3">
    <source>
        <dbReference type="ARBA" id="ARBA00022989"/>
    </source>
</evidence>
<dbReference type="InterPro" id="IPR052337">
    <property type="entry name" value="SAT4-like"/>
</dbReference>
<evidence type="ECO:0000256" key="7">
    <source>
        <dbReference type="SAM" id="Phobius"/>
    </source>
</evidence>
<dbReference type="EMBL" id="AZHE01000014">
    <property type="protein sequence ID" value="KHN96598.1"/>
    <property type="molecule type" value="Genomic_DNA"/>
</dbReference>
<name>A0A0B2WRF3_METAS</name>
<keyword evidence="4 7" id="KW-0472">Membrane</keyword>
<feature type="region of interest" description="Disordered" evidence="6">
    <location>
        <begin position="274"/>
        <end position="297"/>
    </location>
</feature>
<feature type="transmembrane region" description="Helical" evidence="7">
    <location>
        <begin position="172"/>
        <end position="194"/>
    </location>
</feature>